<dbReference type="EMBL" id="GBRH01228195">
    <property type="protein sequence ID" value="JAD69700.1"/>
    <property type="molecule type" value="Transcribed_RNA"/>
</dbReference>
<sequence>MLRPAKPVEPPQVCSSSSSGSNAIPGHLIWGIAAPSPEAGAAACSAPTSTPAAARAVPTHLHGQSPHRPQRKQQSCPYPHKDWPPWLGQGQCVRHDQALRRVQTRALAALRPSPAAVA</sequence>
<feature type="region of interest" description="Disordered" evidence="1">
    <location>
        <begin position="39"/>
        <end position="81"/>
    </location>
</feature>
<feature type="region of interest" description="Disordered" evidence="1">
    <location>
        <begin position="1"/>
        <end position="22"/>
    </location>
</feature>
<dbReference type="AlphaFoldDB" id="A0A0A9C8I6"/>
<feature type="compositionally biased region" description="Low complexity" evidence="1">
    <location>
        <begin position="39"/>
        <end position="59"/>
    </location>
</feature>
<evidence type="ECO:0000256" key="1">
    <source>
        <dbReference type="SAM" id="MobiDB-lite"/>
    </source>
</evidence>
<reference evidence="2" key="2">
    <citation type="journal article" date="2015" name="Data Brief">
        <title>Shoot transcriptome of the giant reed, Arundo donax.</title>
        <authorList>
            <person name="Barrero R.A."/>
            <person name="Guerrero F.D."/>
            <person name="Moolhuijzen P."/>
            <person name="Goolsby J.A."/>
            <person name="Tidwell J."/>
            <person name="Bellgard S.E."/>
            <person name="Bellgard M.I."/>
        </authorList>
    </citation>
    <scope>NUCLEOTIDE SEQUENCE</scope>
    <source>
        <tissue evidence="2">Shoot tissue taken approximately 20 cm above the soil surface</tissue>
    </source>
</reference>
<accession>A0A0A9C8I6</accession>
<name>A0A0A9C8I6_ARUDO</name>
<organism evidence="2">
    <name type="scientific">Arundo donax</name>
    <name type="common">Giant reed</name>
    <name type="synonym">Donax arundinaceus</name>
    <dbReference type="NCBI Taxonomy" id="35708"/>
    <lineage>
        <taxon>Eukaryota</taxon>
        <taxon>Viridiplantae</taxon>
        <taxon>Streptophyta</taxon>
        <taxon>Embryophyta</taxon>
        <taxon>Tracheophyta</taxon>
        <taxon>Spermatophyta</taxon>
        <taxon>Magnoliopsida</taxon>
        <taxon>Liliopsida</taxon>
        <taxon>Poales</taxon>
        <taxon>Poaceae</taxon>
        <taxon>PACMAD clade</taxon>
        <taxon>Arundinoideae</taxon>
        <taxon>Arundineae</taxon>
        <taxon>Arundo</taxon>
    </lineage>
</organism>
<reference evidence="2" key="1">
    <citation type="submission" date="2014-09" db="EMBL/GenBank/DDBJ databases">
        <authorList>
            <person name="Magalhaes I.L.F."/>
            <person name="Oliveira U."/>
            <person name="Santos F.R."/>
            <person name="Vidigal T.H.D.A."/>
            <person name="Brescovit A.D."/>
            <person name="Santos A.J."/>
        </authorList>
    </citation>
    <scope>NUCLEOTIDE SEQUENCE</scope>
    <source>
        <tissue evidence="2">Shoot tissue taken approximately 20 cm above the soil surface</tissue>
    </source>
</reference>
<evidence type="ECO:0000313" key="2">
    <source>
        <dbReference type="EMBL" id="JAD69700.1"/>
    </source>
</evidence>
<protein>
    <submittedName>
        <fullName evidence="2">Uncharacterized protein</fullName>
    </submittedName>
</protein>
<proteinExistence type="predicted"/>